<dbReference type="KEGG" id="atm:ANT_16690"/>
<reference evidence="13 14" key="1">
    <citation type="submission" date="2010-12" db="EMBL/GenBank/DDBJ databases">
        <title>Whole genome sequence of Anaerolinea thermophila UNI-1.</title>
        <authorList>
            <person name="Narita-Yamada S."/>
            <person name="Kishi E."/>
            <person name="Watanabe Y."/>
            <person name="Takasaki K."/>
            <person name="Ankai A."/>
            <person name="Oguchi A."/>
            <person name="Fukui S."/>
            <person name="Takahashi M."/>
            <person name="Yashiro I."/>
            <person name="Hosoyama A."/>
            <person name="Sekiguchi Y."/>
            <person name="Hanada S."/>
            <person name="Fujita N."/>
        </authorList>
    </citation>
    <scope>NUCLEOTIDE SEQUENCE [LARGE SCALE GENOMIC DNA]</scope>
    <source>
        <strain evidence="14">DSM 14523 / JCM 11388 / NBRC 100420 / UNI-1</strain>
    </source>
</reference>
<evidence type="ECO:0000256" key="3">
    <source>
        <dbReference type="ARBA" id="ARBA00005046"/>
    </source>
</evidence>
<evidence type="ECO:0000259" key="12">
    <source>
        <dbReference type="SMART" id="SM00852"/>
    </source>
</evidence>
<dbReference type="UniPathway" id="UPA00344"/>
<dbReference type="Pfam" id="PF03454">
    <property type="entry name" value="MoeA_C"/>
    <property type="match status" value="1"/>
</dbReference>
<dbReference type="eggNOG" id="COG0303">
    <property type="taxonomic scope" value="Bacteria"/>
</dbReference>
<dbReference type="STRING" id="926569.ANT_16690"/>
<evidence type="ECO:0000256" key="10">
    <source>
        <dbReference type="ARBA" id="ARBA00047317"/>
    </source>
</evidence>
<dbReference type="InterPro" id="IPR036688">
    <property type="entry name" value="MoeA_C_domain_IV_sf"/>
</dbReference>
<dbReference type="PANTHER" id="PTHR10192:SF5">
    <property type="entry name" value="GEPHYRIN"/>
    <property type="match status" value="1"/>
</dbReference>
<keyword evidence="9 11" id="KW-0501">Molybdenum cofactor biosynthesis</keyword>
<evidence type="ECO:0000313" key="13">
    <source>
        <dbReference type="EMBL" id="BAJ63695.1"/>
    </source>
</evidence>
<dbReference type="OrthoDB" id="9804758at2"/>
<dbReference type="InterPro" id="IPR036425">
    <property type="entry name" value="MoaB/Mog-like_dom_sf"/>
</dbReference>
<dbReference type="Gene3D" id="2.170.190.11">
    <property type="entry name" value="Molybdopterin biosynthesis moea protein, domain 3"/>
    <property type="match status" value="1"/>
</dbReference>
<dbReference type="PANTHER" id="PTHR10192">
    <property type="entry name" value="MOLYBDOPTERIN BIOSYNTHESIS PROTEIN"/>
    <property type="match status" value="1"/>
</dbReference>
<dbReference type="InParanoid" id="E8N5I1"/>
<evidence type="ECO:0000256" key="9">
    <source>
        <dbReference type="ARBA" id="ARBA00023150"/>
    </source>
</evidence>
<dbReference type="Gene3D" id="3.90.105.10">
    <property type="entry name" value="Molybdopterin biosynthesis moea protein, domain 2"/>
    <property type="match status" value="1"/>
</dbReference>
<name>E8N5I1_ANATU</name>
<dbReference type="Gene3D" id="2.40.340.10">
    <property type="entry name" value="MoeA, C-terminal, domain IV"/>
    <property type="match status" value="1"/>
</dbReference>
<accession>E8N5I1</accession>
<dbReference type="InterPro" id="IPR001453">
    <property type="entry name" value="MoaB/Mog_dom"/>
</dbReference>
<dbReference type="EC" id="2.10.1.1" evidence="11"/>
<dbReference type="RefSeq" id="WP_013560074.1">
    <property type="nucleotide sequence ID" value="NC_014960.1"/>
</dbReference>
<keyword evidence="8 11" id="KW-0460">Magnesium</keyword>
<dbReference type="FunCoup" id="E8N5I1">
    <property type="interactions" value="336"/>
</dbReference>
<evidence type="ECO:0000256" key="8">
    <source>
        <dbReference type="ARBA" id="ARBA00022842"/>
    </source>
</evidence>
<dbReference type="AlphaFoldDB" id="E8N5I1"/>
<dbReference type="HOGENOM" id="CLU_010186_7_2_0"/>
<comment type="function">
    <text evidence="2 11">Catalyzes the insertion of molybdate into adenylated molybdopterin with the concomitant release of AMP.</text>
</comment>
<dbReference type="FunFam" id="2.170.190.11:FF:000001">
    <property type="entry name" value="Molybdopterin molybdenumtransferase"/>
    <property type="match status" value="1"/>
</dbReference>
<evidence type="ECO:0000313" key="14">
    <source>
        <dbReference type="Proteomes" id="UP000008922"/>
    </source>
</evidence>
<dbReference type="Proteomes" id="UP000008922">
    <property type="component" value="Chromosome"/>
</dbReference>
<comment type="similarity">
    <text evidence="4 11">Belongs to the MoeA family.</text>
</comment>
<dbReference type="SUPFAM" id="SSF53218">
    <property type="entry name" value="Molybdenum cofactor biosynthesis proteins"/>
    <property type="match status" value="1"/>
</dbReference>
<dbReference type="Pfam" id="PF03453">
    <property type="entry name" value="MoeA_N"/>
    <property type="match status" value="1"/>
</dbReference>
<dbReference type="Gene3D" id="3.40.980.10">
    <property type="entry name" value="MoaB/Mog-like domain"/>
    <property type="match status" value="1"/>
</dbReference>
<evidence type="ECO:0000256" key="1">
    <source>
        <dbReference type="ARBA" id="ARBA00001946"/>
    </source>
</evidence>
<dbReference type="NCBIfam" id="TIGR00177">
    <property type="entry name" value="molyb_syn"/>
    <property type="match status" value="1"/>
</dbReference>
<feature type="domain" description="MoaB/Mog" evidence="12">
    <location>
        <begin position="190"/>
        <end position="328"/>
    </location>
</feature>
<comment type="cofactor">
    <cofactor evidence="1 11">
        <name>Mg(2+)</name>
        <dbReference type="ChEBI" id="CHEBI:18420"/>
    </cofactor>
</comment>
<dbReference type="InterPro" id="IPR005111">
    <property type="entry name" value="MoeA_C_domain_IV"/>
</dbReference>
<keyword evidence="5 11" id="KW-0500">Molybdenum</keyword>
<keyword evidence="7 11" id="KW-0479">Metal-binding</keyword>
<dbReference type="InterPro" id="IPR038987">
    <property type="entry name" value="MoeA-like"/>
</dbReference>
<comment type="pathway">
    <text evidence="3 11">Cofactor biosynthesis; molybdopterin biosynthesis.</text>
</comment>
<dbReference type="InterPro" id="IPR008284">
    <property type="entry name" value="MoCF_biosynth_CS"/>
</dbReference>
<dbReference type="GO" id="GO:0061599">
    <property type="term" value="F:molybdopterin molybdotransferase activity"/>
    <property type="evidence" value="ECO:0007669"/>
    <property type="project" value="UniProtKB-UniRule"/>
</dbReference>
<dbReference type="SUPFAM" id="SSF63882">
    <property type="entry name" value="MoeA N-terminal region -like"/>
    <property type="match status" value="1"/>
</dbReference>
<keyword evidence="6 11" id="KW-0808">Transferase</keyword>
<evidence type="ECO:0000256" key="6">
    <source>
        <dbReference type="ARBA" id="ARBA00022679"/>
    </source>
</evidence>
<dbReference type="EMBL" id="AP012029">
    <property type="protein sequence ID" value="BAJ63695.1"/>
    <property type="molecule type" value="Genomic_DNA"/>
</dbReference>
<sequence length="412" mass="44410">MMNSLISVQEAQERILRFFDTLPIETIALENALGLVLAEDIHAPFDLPPFTSSSMDGFALRSEDIRTASPENPVTLRVIQDIPAGTFPNIPVLPGEAARIMTGAPIPMGVDCVVPVENTNAFNLKGTGLPDTVQIVSPVAPGQYLRPKGQDLQTGDVVLRAGTQITPQDIGLLASMGKTEVRVYPRPQVILFSSGNEIVPPASPLEPGKIYDSNLPMLTAMLKANGAVAVPLGTLRDDPQEILKSLERATQQKPAFILTSAGVSVGTYDFVRKVVEENGSLDFWRVNMRPGKPLAFGFFRDVPFIGLPGNPVSSFVGFTVFVIPVLRKLMGFPPSPPPTFTAILEENVESDGRESYLRGNVIFTPTGYRAHLEGHQGSGNLASLSKANALLILPSGVKSLPAGTEVKFWFIR</sequence>
<dbReference type="NCBIfam" id="NF045515">
    <property type="entry name" value="Glp_gephyrin"/>
    <property type="match status" value="1"/>
</dbReference>
<dbReference type="InterPro" id="IPR005110">
    <property type="entry name" value="MoeA_linker/N"/>
</dbReference>
<dbReference type="CDD" id="cd00887">
    <property type="entry name" value="MoeA"/>
    <property type="match status" value="1"/>
</dbReference>
<dbReference type="PROSITE" id="PS01079">
    <property type="entry name" value="MOCF_BIOSYNTHESIS_2"/>
    <property type="match status" value="1"/>
</dbReference>
<dbReference type="InterPro" id="IPR036135">
    <property type="entry name" value="MoeA_linker/N_sf"/>
</dbReference>
<dbReference type="GO" id="GO:0006777">
    <property type="term" value="P:Mo-molybdopterin cofactor biosynthetic process"/>
    <property type="evidence" value="ECO:0007669"/>
    <property type="project" value="UniProtKB-UniRule"/>
</dbReference>
<keyword evidence="14" id="KW-1185">Reference proteome</keyword>
<dbReference type="GO" id="GO:0046872">
    <property type="term" value="F:metal ion binding"/>
    <property type="evidence" value="ECO:0007669"/>
    <property type="project" value="UniProtKB-UniRule"/>
</dbReference>
<dbReference type="Pfam" id="PF00994">
    <property type="entry name" value="MoCF_biosynth"/>
    <property type="match status" value="1"/>
</dbReference>
<comment type="catalytic activity">
    <reaction evidence="10">
        <text>adenylyl-molybdopterin + molybdate = Mo-molybdopterin + AMP + H(+)</text>
        <dbReference type="Rhea" id="RHEA:35047"/>
        <dbReference type="ChEBI" id="CHEBI:15378"/>
        <dbReference type="ChEBI" id="CHEBI:36264"/>
        <dbReference type="ChEBI" id="CHEBI:62727"/>
        <dbReference type="ChEBI" id="CHEBI:71302"/>
        <dbReference type="ChEBI" id="CHEBI:456215"/>
        <dbReference type="EC" id="2.10.1.1"/>
    </reaction>
</comment>
<dbReference type="SMART" id="SM00852">
    <property type="entry name" value="MoCF_biosynth"/>
    <property type="match status" value="1"/>
</dbReference>
<evidence type="ECO:0000256" key="2">
    <source>
        <dbReference type="ARBA" id="ARBA00002901"/>
    </source>
</evidence>
<proteinExistence type="inferred from homology"/>
<protein>
    <recommendedName>
        <fullName evidence="11">Molybdopterin molybdenumtransferase</fullName>
        <ecNumber evidence="11">2.10.1.1</ecNumber>
    </recommendedName>
</protein>
<evidence type="ECO:0000256" key="4">
    <source>
        <dbReference type="ARBA" id="ARBA00010763"/>
    </source>
</evidence>
<organism evidence="13 14">
    <name type="scientific">Anaerolinea thermophila (strain DSM 14523 / JCM 11388 / NBRC 100420 / UNI-1)</name>
    <dbReference type="NCBI Taxonomy" id="926569"/>
    <lineage>
        <taxon>Bacteria</taxon>
        <taxon>Bacillati</taxon>
        <taxon>Chloroflexota</taxon>
        <taxon>Anaerolineae</taxon>
        <taxon>Anaerolineales</taxon>
        <taxon>Anaerolineaceae</taxon>
        <taxon>Anaerolinea</taxon>
    </lineage>
</organism>
<evidence type="ECO:0000256" key="11">
    <source>
        <dbReference type="RuleBase" id="RU365090"/>
    </source>
</evidence>
<dbReference type="GO" id="GO:0005829">
    <property type="term" value="C:cytosol"/>
    <property type="evidence" value="ECO:0007669"/>
    <property type="project" value="TreeGrafter"/>
</dbReference>
<gene>
    <name evidence="13" type="primary">moeA</name>
    <name evidence="13" type="ordered locus">ANT_16690</name>
</gene>
<dbReference type="FunFam" id="3.40.980.10:FF:000004">
    <property type="entry name" value="Molybdopterin molybdenumtransferase"/>
    <property type="match status" value="1"/>
</dbReference>
<evidence type="ECO:0000256" key="5">
    <source>
        <dbReference type="ARBA" id="ARBA00022505"/>
    </source>
</evidence>
<dbReference type="SUPFAM" id="SSF63867">
    <property type="entry name" value="MoeA C-terminal domain-like"/>
    <property type="match status" value="1"/>
</dbReference>
<evidence type="ECO:0000256" key="7">
    <source>
        <dbReference type="ARBA" id="ARBA00022723"/>
    </source>
</evidence>